<dbReference type="InterPro" id="IPR001182">
    <property type="entry name" value="FtsW/RodA"/>
</dbReference>
<comment type="caution">
    <text evidence="7">The sequence shown here is derived from an EMBL/GenBank/DDBJ whole genome shotgun (WGS) entry which is preliminary data.</text>
</comment>
<dbReference type="Proteomes" id="UP000189670">
    <property type="component" value="Unassembled WGS sequence"/>
</dbReference>
<feature type="transmembrane region" description="Helical" evidence="6">
    <location>
        <begin position="331"/>
        <end position="349"/>
    </location>
</feature>
<dbReference type="GO" id="GO:0015648">
    <property type="term" value="F:lipid-linked peptidoglycan transporter activity"/>
    <property type="evidence" value="ECO:0007669"/>
    <property type="project" value="TreeGrafter"/>
</dbReference>
<gene>
    <name evidence="7" type="ORF">OMM_13389</name>
</gene>
<feature type="transmembrane region" description="Helical" evidence="6">
    <location>
        <begin position="289"/>
        <end position="311"/>
    </location>
</feature>
<evidence type="ECO:0000256" key="5">
    <source>
        <dbReference type="ARBA" id="ARBA00023136"/>
    </source>
</evidence>
<reference evidence="8" key="1">
    <citation type="submission" date="2012-11" db="EMBL/GenBank/DDBJ databases">
        <authorList>
            <person name="Lucero-Rivera Y.E."/>
            <person name="Tovar-Ramirez D."/>
        </authorList>
    </citation>
    <scope>NUCLEOTIDE SEQUENCE [LARGE SCALE GENOMIC DNA]</scope>
    <source>
        <strain evidence="8">Araruama</strain>
    </source>
</reference>
<dbReference type="EMBL" id="ATBP01002311">
    <property type="protein sequence ID" value="ETR66000.1"/>
    <property type="molecule type" value="Genomic_DNA"/>
</dbReference>
<dbReference type="GO" id="GO:0005886">
    <property type="term" value="C:plasma membrane"/>
    <property type="evidence" value="ECO:0007669"/>
    <property type="project" value="TreeGrafter"/>
</dbReference>
<feature type="transmembrane region" description="Helical" evidence="6">
    <location>
        <begin position="119"/>
        <end position="138"/>
    </location>
</feature>
<organism evidence="7 8">
    <name type="scientific">Candidatus Magnetoglobus multicellularis str. Araruama</name>
    <dbReference type="NCBI Taxonomy" id="890399"/>
    <lineage>
        <taxon>Bacteria</taxon>
        <taxon>Pseudomonadati</taxon>
        <taxon>Thermodesulfobacteriota</taxon>
        <taxon>Desulfobacteria</taxon>
        <taxon>Desulfobacterales</taxon>
        <taxon>Desulfobacteraceae</taxon>
        <taxon>Candidatus Magnetoglobus</taxon>
    </lineage>
</organism>
<evidence type="ECO:0000313" key="8">
    <source>
        <dbReference type="Proteomes" id="UP000189670"/>
    </source>
</evidence>
<keyword evidence="2 6" id="KW-0812">Transmembrane</keyword>
<dbReference type="AlphaFoldDB" id="A0A1V1NTU0"/>
<feature type="transmembrane region" description="Helical" evidence="6">
    <location>
        <begin position="150"/>
        <end position="171"/>
    </location>
</feature>
<evidence type="ECO:0000256" key="1">
    <source>
        <dbReference type="ARBA" id="ARBA00004141"/>
    </source>
</evidence>
<dbReference type="PANTHER" id="PTHR30474:SF1">
    <property type="entry name" value="PEPTIDOGLYCAN GLYCOSYLTRANSFERASE MRDB"/>
    <property type="match status" value="1"/>
</dbReference>
<feature type="transmembrane region" description="Helical" evidence="6">
    <location>
        <begin position="94"/>
        <end position="113"/>
    </location>
</feature>
<evidence type="ECO:0000256" key="2">
    <source>
        <dbReference type="ARBA" id="ARBA00022692"/>
    </source>
</evidence>
<evidence type="ECO:0000313" key="7">
    <source>
        <dbReference type="EMBL" id="ETR66000.1"/>
    </source>
</evidence>
<name>A0A1V1NTU0_9BACT</name>
<accession>A0A1V1NTU0</accession>
<keyword evidence="5 6" id="KW-0472">Membrane</keyword>
<evidence type="ECO:0000256" key="6">
    <source>
        <dbReference type="SAM" id="Phobius"/>
    </source>
</evidence>
<keyword evidence="4 6" id="KW-1133">Transmembrane helix</keyword>
<dbReference type="PANTHER" id="PTHR30474">
    <property type="entry name" value="CELL CYCLE PROTEIN"/>
    <property type="match status" value="1"/>
</dbReference>
<keyword evidence="3" id="KW-0133">Cell shape</keyword>
<evidence type="ECO:0000256" key="3">
    <source>
        <dbReference type="ARBA" id="ARBA00022960"/>
    </source>
</evidence>
<dbReference type="GO" id="GO:0032153">
    <property type="term" value="C:cell division site"/>
    <property type="evidence" value="ECO:0007669"/>
    <property type="project" value="TreeGrafter"/>
</dbReference>
<feature type="transmembrane region" description="Helical" evidence="6">
    <location>
        <begin position="63"/>
        <end position="82"/>
    </location>
</feature>
<sequence length="358" mass="40776">MVLSCDDTDSCSIHWKDTGEQSFGISRYSYQFCHAYFEYPDVSFFKGNEQGLGVFQPSELAKFLLIIVGALTGMHLSEIRIYDAEHLYKNPVKMIWPFVYTFIFVTSLAFFVFLSVRDMSPIIISCIFLTCCIWKIVPNPDQTKSRLFEWICRGGISVFCMIAMAFIIYIYNVPESLPPIIPQKDRILVWTNPALYPHSGEQVIKSMTIAGLGGWFGATGSWFGNNHAAMTVPMIQNDFVGAFIIYRWGGLLATLLLVIQICYMTAFFKTAQQIDSEECYGGFDRRRMKFVFCMMIYGFAWMTGIQWLISWSNVLGLFPVMGQPMTWISQANSHLIFFALPSLAFVMIARQGGMGVRL</sequence>
<proteinExistence type="predicted"/>
<evidence type="ECO:0000256" key="4">
    <source>
        <dbReference type="ARBA" id="ARBA00022989"/>
    </source>
</evidence>
<dbReference type="GO" id="GO:0008360">
    <property type="term" value="P:regulation of cell shape"/>
    <property type="evidence" value="ECO:0007669"/>
    <property type="project" value="UniProtKB-KW"/>
</dbReference>
<protein>
    <submittedName>
        <fullName evidence="7">Rod shape determining protein RodA</fullName>
    </submittedName>
</protein>
<comment type="subcellular location">
    <subcellularLocation>
        <location evidence="1">Membrane</location>
        <topology evidence="1">Multi-pass membrane protein</topology>
    </subcellularLocation>
</comment>
<feature type="transmembrane region" description="Helical" evidence="6">
    <location>
        <begin position="244"/>
        <end position="268"/>
    </location>
</feature>
<dbReference type="GO" id="GO:0051301">
    <property type="term" value="P:cell division"/>
    <property type="evidence" value="ECO:0007669"/>
    <property type="project" value="InterPro"/>
</dbReference>